<feature type="transmembrane region" description="Helical" evidence="1">
    <location>
        <begin position="104"/>
        <end position="128"/>
    </location>
</feature>
<comment type="caution">
    <text evidence="2">The sequence shown here is derived from an EMBL/GenBank/DDBJ whole genome shotgun (WGS) entry which is preliminary data.</text>
</comment>
<protein>
    <recommendedName>
        <fullName evidence="4">DUF975 family protein</fullName>
    </recommendedName>
</protein>
<dbReference type="Proteomes" id="UP000290921">
    <property type="component" value="Unassembled WGS sequence"/>
</dbReference>
<reference evidence="2 3" key="1">
    <citation type="submission" date="2018-06" db="EMBL/GenBank/DDBJ databases">
        <title>Genome conservation of Clostridium tetani.</title>
        <authorList>
            <person name="Bruggemann H."/>
            <person name="Popoff M.R."/>
        </authorList>
    </citation>
    <scope>NUCLEOTIDE SEQUENCE [LARGE SCALE GENOMIC DNA]</scope>
    <source>
        <strain evidence="2 3">2017.061</strain>
    </source>
</reference>
<dbReference type="AlphaFoldDB" id="A0A4Q0VF28"/>
<dbReference type="EMBL" id="QMAP01000004">
    <property type="protein sequence ID" value="RXI49252.1"/>
    <property type="molecule type" value="Genomic_DNA"/>
</dbReference>
<keyword evidence="1" id="KW-0812">Transmembrane</keyword>
<dbReference type="RefSeq" id="WP_129030007.1">
    <property type="nucleotide sequence ID" value="NZ_AP026806.1"/>
</dbReference>
<keyword evidence="1" id="KW-0472">Membrane</keyword>
<evidence type="ECO:0000313" key="3">
    <source>
        <dbReference type="Proteomes" id="UP000290921"/>
    </source>
</evidence>
<accession>A0A4Q0VF28</accession>
<feature type="transmembrane region" description="Helical" evidence="1">
    <location>
        <begin position="12"/>
        <end position="35"/>
    </location>
</feature>
<evidence type="ECO:0008006" key="4">
    <source>
        <dbReference type="Google" id="ProtNLM"/>
    </source>
</evidence>
<feature type="transmembrane region" description="Helical" evidence="1">
    <location>
        <begin position="134"/>
        <end position="157"/>
    </location>
</feature>
<organism evidence="2 3">
    <name type="scientific">Clostridium tetani</name>
    <dbReference type="NCBI Taxonomy" id="1513"/>
    <lineage>
        <taxon>Bacteria</taxon>
        <taxon>Bacillati</taxon>
        <taxon>Bacillota</taxon>
        <taxon>Clostridia</taxon>
        <taxon>Eubacteriales</taxon>
        <taxon>Clostridiaceae</taxon>
        <taxon>Clostridium</taxon>
    </lineage>
</organism>
<gene>
    <name evidence="2" type="ORF">DP130_04120</name>
</gene>
<feature type="transmembrane region" description="Helical" evidence="1">
    <location>
        <begin position="178"/>
        <end position="201"/>
    </location>
</feature>
<keyword evidence="1" id="KW-1133">Transmembrane helix</keyword>
<name>A0A4Q0VF28_CLOTA</name>
<feature type="transmembrane region" description="Helical" evidence="1">
    <location>
        <begin position="207"/>
        <end position="232"/>
    </location>
</feature>
<proteinExistence type="predicted"/>
<sequence>MYKEVWNKYIKGFKFLLPFILIQILFKSTGLNLAFTDYDLFGKGGSLIENFSIFNQLIIDNIIPISLELFIGAIFYSFLMITIKSLLNEKNISYGEDFKESIGFYLRYLVLNIIISAISMVLIFLGFWTILIPFMVILMIYFNIILTPCEAYLVYYNTSIGESLKKGIELGKKYSGEIILIGIVTGIMLGVMGSIMSILNINPKTNFIGFIFISFISANIQIYFYMFVMAICKREEKAEEKILKLEY</sequence>
<evidence type="ECO:0000313" key="2">
    <source>
        <dbReference type="EMBL" id="RXI49252.1"/>
    </source>
</evidence>
<feature type="transmembrane region" description="Helical" evidence="1">
    <location>
        <begin position="62"/>
        <end position="83"/>
    </location>
</feature>
<evidence type="ECO:0000256" key="1">
    <source>
        <dbReference type="SAM" id="Phobius"/>
    </source>
</evidence>